<dbReference type="InterPro" id="IPR027417">
    <property type="entry name" value="P-loop_NTPase"/>
</dbReference>
<dbReference type="Pfam" id="PF07015">
    <property type="entry name" value="VirC1"/>
    <property type="match status" value="1"/>
</dbReference>
<dbReference type="PANTHER" id="PTHR13696:SF96">
    <property type="entry name" value="COBQ_COBB_MIND_PARA NUCLEOTIDE BINDING DOMAIN-CONTAINING PROTEIN"/>
    <property type="match status" value="1"/>
</dbReference>
<dbReference type="PANTHER" id="PTHR13696">
    <property type="entry name" value="P-LOOP CONTAINING NUCLEOSIDE TRIPHOSPHATE HYDROLASE"/>
    <property type="match status" value="1"/>
</dbReference>
<dbReference type="SUPFAM" id="SSF52540">
    <property type="entry name" value="P-loop containing nucleoside triphosphate hydrolases"/>
    <property type="match status" value="1"/>
</dbReference>
<evidence type="ECO:0000313" key="2">
    <source>
        <dbReference type="Proteomes" id="UP000315388"/>
    </source>
</evidence>
<sequence length="237" mass="26231">MTLRISSVSGKGGAGKTTAVILTAGELALKNRRVLLIDADPRQNLAEWWKRCEAKDNVPASISLATALRQNNIEKLMASQEDNYDAILIDAPGVDSVVMDTIIDHSDIVITPIQPAQDEIKAVGEAAEAIATRTDVLDRSIPQAVLRTRITIVNRHLEEYRIIRPFVQNLSEHGYNSVLLDTELIERNCYREIRSGLGTLQMLEPSEPVLKARVEVNAFVEELEQLKTAHQGETING</sequence>
<keyword evidence="2" id="KW-1185">Reference proteome</keyword>
<dbReference type="PIRSF" id="PIRSF009320">
    <property type="entry name" value="Nuc_binding_HP_1000"/>
    <property type="match status" value="1"/>
</dbReference>
<dbReference type="OrthoDB" id="7933505at2"/>
<dbReference type="InterPro" id="IPR050678">
    <property type="entry name" value="DNA_Partitioning_ATPase"/>
</dbReference>
<dbReference type="Gene3D" id="3.40.50.300">
    <property type="entry name" value="P-loop containing nucleotide triphosphate hydrolases"/>
    <property type="match status" value="1"/>
</dbReference>
<protein>
    <submittedName>
        <fullName evidence="1">ParA family protein</fullName>
    </submittedName>
</protein>
<organism evidence="1 2">
    <name type="scientific">Brucella gallinifaecis</name>
    <dbReference type="NCBI Taxonomy" id="215590"/>
    <lineage>
        <taxon>Bacteria</taxon>
        <taxon>Pseudomonadati</taxon>
        <taxon>Pseudomonadota</taxon>
        <taxon>Alphaproteobacteria</taxon>
        <taxon>Hyphomicrobiales</taxon>
        <taxon>Brucellaceae</taxon>
        <taxon>Brucella/Ochrobactrum group</taxon>
        <taxon>Brucella</taxon>
    </lineage>
</organism>
<evidence type="ECO:0000313" key="1">
    <source>
        <dbReference type="EMBL" id="TPF74570.1"/>
    </source>
</evidence>
<dbReference type="InterPro" id="IPR009744">
    <property type="entry name" value="VirC1"/>
</dbReference>
<dbReference type="AlphaFoldDB" id="A0A502BKS4"/>
<reference evidence="1 2" key="1">
    <citation type="journal article" date="2003" name="Int. J. Syst. Evol. Microbiol.">
        <title>Towards a standardized format for the description of a novel species (of an established genus): Ochrobactrum gallinifaecis sp. nov.</title>
        <authorList>
            <person name="Kampfer P."/>
            <person name="Buczolits S."/>
            <person name="Albrecht A."/>
            <person name="Busse H.J."/>
            <person name="Stackebrandt E."/>
        </authorList>
    </citation>
    <scope>NUCLEOTIDE SEQUENCE [LARGE SCALE GENOMIC DNA]</scope>
    <source>
        <strain evidence="1 2">ISO 196</strain>
    </source>
</reference>
<dbReference type="Proteomes" id="UP000315388">
    <property type="component" value="Unassembled WGS sequence"/>
</dbReference>
<gene>
    <name evidence="1" type="ORF">FHY56_13975</name>
</gene>
<dbReference type="EMBL" id="VEWJ01000010">
    <property type="protein sequence ID" value="TPF74570.1"/>
    <property type="molecule type" value="Genomic_DNA"/>
</dbReference>
<dbReference type="RefSeq" id="WP_140905772.1">
    <property type="nucleotide sequence ID" value="NZ_JBHTMD010000001.1"/>
</dbReference>
<dbReference type="CDD" id="cd02042">
    <property type="entry name" value="ParAB_family"/>
    <property type="match status" value="1"/>
</dbReference>
<accession>A0A502BKS4</accession>
<proteinExistence type="predicted"/>
<comment type="caution">
    <text evidence="1">The sequence shown here is derived from an EMBL/GenBank/DDBJ whole genome shotgun (WGS) entry which is preliminary data.</text>
</comment>
<name>A0A502BKS4_9HYPH</name>